<feature type="domain" description="Fungal lipase-type" evidence="1">
    <location>
        <begin position="201"/>
        <end position="277"/>
    </location>
</feature>
<dbReference type="Proteomes" id="UP000230423">
    <property type="component" value="Unassembled WGS sequence"/>
</dbReference>
<keyword evidence="3" id="KW-1185">Reference proteome</keyword>
<dbReference type="CDD" id="cd00519">
    <property type="entry name" value="Lipase_3"/>
    <property type="match status" value="1"/>
</dbReference>
<reference evidence="2 3" key="1">
    <citation type="submission" date="2015-09" db="EMBL/GenBank/DDBJ databases">
        <title>Draft genome of the parasitic nematode Teladorsagia circumcincta isolate WARC Sus (inbred).</title>
        <authorList>
            <person name="Mitreva M."/>
        </authorList>
    </citation>
    <scope>NUCLEOTIDE SEQUENCE [LARGE SCALE GENOMIC DNA]</scope>
    <source>
        <strain evidence="2 3">S</strain>
    </source>
</reference>
<dbReference type="PANTHER" id="PTHR45908">
    <property type="entry name" value="PROTEIN CBG11750-RELATED"/>
    <property type="match status" value="1"/>
</dbReference>
<proteinExistence type="predicted"/>
<dbReference type="SUPFAM" id="SSF53474">
    <property type="entry name" value="alpha/beta-Hydrolases"/>
    <property type="match status" value="1"/>
</dbReference>
<dbReference type="PANTHER" id="PTHR45908:SF24">
    <property type="entry name" value="FUNGAL LIPASE-LIKE DOMAIN-CONTAINING PROTEIN"/>
    <property type="match status" value="1"/>
</dbReference>
<dbReference type="Pfam" id="PF01764">
    <property type="entry name" value="Lipase_3"/>
    <property type="match status" value="2"/>
</dbReference>
<gene>
    <name evidence="2" type="ORF">TELCIR_11025</name>
</gene>
<dbReference type="OrthoDB" id="5821984at2759"/>
<dbReference type="InterPro" id="IPR029058">
    <property type="entry name" value="AB_hydrolase_fold"/>
</dbReference>
<dbReference type="Gene3D" id="3.40.50.1820">
    <property type="entry name" value="alpha/beta hydrolase"/>
    <property type="match status" value="1"/>
</dbReference>
<organism evidence="2 3">
    <name type="scientific">Teladorsagia circumcincta</name>
    <name type="common">Brown stomach worm</name>
    <name type="synonym">Ostertagia circumcincta</name>
    <dbReference type="NCBI Taxonomy" id="45464"/>
    <lineage>
        <taxon>Eukaryota</taxon>
        <taxon>Metazoa</taxon>
        <taxon>Ecdysozoa</taxon>
        <taxon>Nematoda</taxon>
        <taxon>Chromadorea</taxon>
        <taxon>Rhabditida</taxon>
        <taxon>Rhabditina</taxon>
        <taxon>Rhabditomorpha</taxon>
        <taxon>Strongyloidea</taxon>
        <taxon>Trichostrongylidae</taxon>
        <taxon>Teladorsagia</taxon>
    </lineage>
</organism>
<accession>A0A2G9UAJ9</accession>
<protein>
    <submittedName>
        <fullName evidence="2">Triacylglycerol lipase</fullName>
    </submittedName>
</protein>
<sequence>MMERKKTKACADQRLISGHEVPMLALVVVLIGVFLPLEMAMPFDMAQELAVQIKYDEDFARGKMLPLAAAAYSDNPQLCLTNLGKSLELKRLTSVICDITIIDKCTAFSAVSNDDKAIILSFRGTDRNTQLVVESDETMHKNHTPWVAGGVVSKYFNDGFMRIWKYGLKDDLAALQSQHAGYELWVEITTKITLPEDDCKSFLLQITGHSLGGAMASLAASYIAHNKLFPASKIKLVTFGQPRTGDKDYAAVVDKEVPYAFRITHAHDEVPHLPLENMEGYYHHKTEAFYNKGMGAGAHYYVCYDMGESTFCSDGNLLDTSTKDHLHYFEKDVSDYGIKGCK</sequence>
<name>A0A2G9UAJ9_TELCI</name>
<dbReference type="GO" id="GO:0006629">
    <property type="term" value="P:lipid metabolic process"/>
    <property type="evidence" value="ECO:0007669"/>
    <property type="project" value="InterPro"/>
</dbReference>
<evidence type="ECO:0000313" key="3">
    <source>
        <dbReference type="Proteomes" id="UP000230423"/>
    </source>
</evidence>
<dbReference type="EMBL" id="KZ347728">
    <property type="protein sequence ID" value="PIO67235.1"/>
    <property type="molecule type" value="Genomic_DNA"/>
</dbReference>
<dbReference type="AlphaFoldDB" id="A0A2G9UAJ9"/>
<feature type="domain" description="Fungal lipase-type" evidence="1">
    <location>
        <begin position="120"/>
        <end position="186"/>
    </location>
</feature>
<evidence type="ECO:0000259" key="1">
    <source>
        <dbReference type="Pfam" id="PF01764"/>
    </source>
</evidence>
<dbReference type="InterPro" id="IPR002921">
    <property type="entry name" value="Fungal_lipase-type"/>
</dbReference>
<evidence type="ECO:0000313" key="2">
    <source>
        <dbReference type="EMBL" id="PIO67235.1"/>
    </source>
</evidence>